<proteinExistence type="predicted"/>
<dbReference type="Proteomes" id="UP001057402">
    <property type="component" value="Chromosome 1"/>
</dbReference>
<evidence type="ECO:0000313" key="1">
    <source>
        <dbReference type="EMBL" id="KAI4389021.1"/>
    </source>
</evidence>
<accession>A0ACB9SER4</accession>
<gene>
    <name evidence="1" type="ORF">MLD38_001289</name>
</gene>
<reference evidence="2" key="1">
    <citation type="journal article" date="2023" name="Front. Plant Sci.">
        <title>Chromosomal-level genome assembly of Melastoma candidum provides insights into trichome evolution.</title>
        <authorList>
            <person name="Zhong Y."/>
            <person name="Wu W."/>
            <person name="Sun C."/>
            <person name="Zou P."/>
            <person name="Liu Y."/>
            <person name="Dai S."/>
            <person name="Zhou R."/>
        </authorList>
    </citation>
    <scope>NUCLEOTIDE SEQUENCE [LARGE SCALE GENOMIC DNA]</scope>
</reference>
<organism evidence="1 2">
    <name type="scientific">Melastoma candidum</name>
    <dbReference type="NCBI Taxonomy" id="119954"/>
    <lineage>
        <taxon>Eukaryota</taxon>
        <taxon>Viridiplantae</taxon>
        <taxon>Streptophyta</taxon>
        <taxon>Embryophyta</taxon>
        <taxon>Tracheophyta</taxon>
        <taxon>Spermatophyta</taxon>
        <taxon>Magnoliopsida</taxon>
        <taxon>eudicotyledons</taxon>
        <taxon>Gunneridae</taxon>
        <taxon>Pentapetalae</taxon>
        <taxon>rosids</taxon>
        <taxon>malvids</taxon>
        <taxon>Myrtales</taxon>
        <taxon>Melastomataceae</taxon>
        <taxon>Melastomatoideae</taxon>
        <taxon>Melastomateae</taxon>
        <taxon>Melastoma</taxon>
    </lineage>
</organism>
<name>A0ACB9SER4_9MYRT</name>
<keyword evidence="2" id="KW-1185">Reference proteome</keyword>
<comment type="caution">
    <text evidence="1">The sequence shown here is derived from an EMBL/GenBank/DDBJ whole genome shotgun (WGS) entry which is preliminary data.</text>
</comment>
<protein>
    <submittedName>
        <fullName evidence="1">Uncharacterized protein</fullName>
    </submittedName>
</protein>
<sequence>MGDLDGDGNDSGPSDLVLAAEGVVRALASRKKLSREERRVLADLGAQLSMIGLESDEDEESAGAGDEEVRLSVVGEKIVQWESVGSMIWDTGAEEIGDYLDAVYETRRLIEILEDSSFDVSGQRNEMLRRAHDVMQTAMTRLEDEFKHILLQSKRTVEPEPTSFRSSEDDALEVGSPSPVSSFEDSHPRDSMSRASRDCVIDLVHPDAVRELRSISKAMFASGYGKECSQMYMSVRRDALDEILFVLELERQSIEDVLRMEWDLLNSKIRTWSRVIRVFVQIYLASERWLYDQIFGETMVDSSCFVEASKAAVFQLLTFGKAIYISPHEPHKLHSILRMYETMSDLFSIIEELYGSAAGSSVRNEYGEVQNGLGDSVKLTFLEFRRAIMLDRSTTPFPGGGVHHVTRYVINYIMSLMDYGETLETLLEYDGPGEFSPSSSPKLGSPRENDISKCPRLSPHFHRIASILQDNLNEKSALYHDAALQHFFLMNNINYMAEKVSHSDLRPVFGGEWIRRQKRKSQHYAMNYEKSTLSSVLPLLKEEVSGSGSGSGRVLSAAGKEALRKFYAAFEEIHKTQMTWSIPDVNLRGELRASVALKVVQAYQAFVGRHSNNHLNERYIKYNVEELENLLMDLFEGPQKSPSSVHRR</sequence>
<dbReference type="EMBL" id="CM042880">
    <property type="protein sequence ID" value="KAI4389021.1"/>
    <property type="molecule type" value="Genomic_DNA"/>
</dbReference>
<evidence type="ECO:0000313" key="2">
    <source>
        <dbReference type="Proteomes" id="UP001057402"/>
    </source>
</evidence>